<dbReference type="InterPro" id="IPR012337">
    <property type="entry name" value="RNaseH-like_sf"/>
</dbReference>
<dbReference type="InterPro" id="IPR008906">
    <property type="entry name" value="HATC_C_dom"/>
</dbReference>
<feature type="domain" description="HAT C-terminal dimerisation" evidence="1">
    <location>
        <begin position="92"/>
        <end position="131"/>
    </location>
</feature>
<sequence>MFTTKSRHESIASAFSNCKQQSDLKALKTDQYPTENHGEEDGYGEEEIQNLCKRFKLNNTKISNCFRGYVEANSPSRVPKDLISMLNCTKPIPCSSSECERSFSLISEIMTDLRTRFLTRHVSSLIFIKQHIPSINE</sequence>
<name>A0A9N9SP13_DIABA</name>
<dbReference type="SUPFAM" id="SSF53098">
    <property type="entry name" value="Ribonuclease H-like"/>
    <property type="match status" value="1"/>
</dbReference>
<accession>A0A9N9SP13</accession>
<protein>
    <recommendedName>
        <fullName evidence="1">HAT C-terminal dimerisation domain-containing protein</fullName>
    </recommendedName>
</protein>
<dbReference type="EMBL" id="OU898276">
    <property type="protein sequence ID" value="CAG9826415.1"/>
    <property type="molecule type" value="Genomic_DNA"/>
</dbReference>
<dbReference type="OrthoDB" id="6744003at2759"/>
<proteinExistence type="predicted"/>
<evidence type="ECO:0000313" key="2">
    <source>
        <dbReference type="EMBL" id="CAG9826415.1"/>
    </source>
</evidence>
<dbReference type="GO" id="GO:0046983">
    <property type="term" value="F:protein dimerization activity"/>
    <property type="evidence" value="ECO:0007669"/>
    <property type="project" value="InterPro"/>
</dbReference>
<gene>
    <name evidence="2" type="ORF">DIABBA_LOCUS532</name>
</gene>
<dbReference type="Pfam" id="PF05699">
    <property type="entry name" value="Dimer_Tnp_hAT"/>
    <property type="match status" value="1"/>
</dbReference>
<evidence type="ECO:0000259" key="1">
    <source>
        <dbReference type="Pfam" id="PF05699"/>
    </source>
</evidence>
<reference evidence="2" key="1">
    <citation type="submission" date="2022-01" db="EMBL/GenBank/DDBJ databases">
        <authorList>
            <person name="King R."/>
        </authorList>
    </citation>
    <scope>NUCLEOTIDE SEQUENCE</scope>
</reference>
<dbReference type="AlphaFoldDB" id="A0A9N9SP13"/>
<organism evidence="2 3">
    <name type="scientific">Diabrotica balteata</name>
    <name type="common">Banded cucumber beetle</name>
    <dbReference type="NCBI Taxonomy" id="107213"/>
    <lineage>
        <taxon>Eukaryota</taxon>
        <taxon>Metazoa</taxon>
        <taxon>Ecdysozoa</taxon>
        <taxon>Arthropoda</taxon>
        <taxon>Hexapoda</taxon>
        <taxon>Insecta</taxon>
        <taxon>Pterygota</taxon>
        <taxon>Neoptera</taxon>
        <taxon>Endopterygota</taxon>
        <taxon>Coleoptera</taxon>
        <taxon>Polyphaga</taxon>
        <taxon>Cucujiformia</taxon>
        <taxon>Chrysomeloidea</taxon>
        <taxon>Chrysomelidae</taxon>
        <taxon>Galerucinae</taxon>
        <taxon>Diabroticina</taxon>
        <taxon>Diabroticites</taxon>
        <taxon>Diabrotica</taxon>
    </lineage>
</organism>
<evidence type="ECO:0000313" key="3">
    <source>
        <dbReference type="Proteomes" id="UP001153709"/>
    </source>
</evidence>
<keyword evidence="3" id="KW-1185">Reference proteome</keyword>
<dbReference type="Proteomes" id="UP001153709">
    <property type="component" value="Chromosome 1"/>
</dbReference>